<accession>A0A1I0HXV8</accession>
<protein>
    <recommendedName>
        <fullName evidence="4">Lipoprotein</fullName>
    </recommendedName>
</protein>
<dbReference type="EMBL" id="FOHT01000027">
    <property type="protein sequence ID" value="SET88919.1"/>
    <property type="molecule type" value="Genomic_DNA"/>
</dbReference>
<name>A0A1I0HXV8_9BACT</name>
<feature type="compositionally biased region" description="Gly residues" evidence="1">
    <location>
        <begin position="227"/>
        <end position="241"/>
    </location>
</feature>
<gene>
    <name evidence="2" type="ORF">SAMN05444285_12732</name>
</gene>
<dbReference type="Proteomes" id="UP000181981">
    <property type="component" value="Unassembled WGS sequence"/>
</dbReference>
<feature type="compositionally biased region" description="Low complexity" evidence="1">
    <location>
        <begin position="203"/>
        <end position="220"/>
    </location>
</feature>
<proteinExistence type="predicted"/>
<feature type="compositionally biased region" description="Polar residues" evidence="1">
    <location>
        <begin position="251"/>
        <end position="260"/>
    </location>
</feature>
<reference evidence="2 3" key="1">
    <citation type="submission" date="2016-10" db="EMBL/GenBank/DDBJ databases">
        <authorList>
            <person name="de Groot N.N."/>
        </authorList>
    </citation>
    <scope>NUCLEOTIDE SEQUENCE [LARGE SCALE GENOMIC DNA]</scope>
    <source>
        <strain evidence="2 3">DSM 25947</strain>
    </source>
</reference>
<evidence type="ECO:0000256" key="1">
    <source>
        <dbReference type="SAM" id="MobiDB-lite"/>
    </source>
</evidence>
<feature type="region of interest" description="Disordered" evidence="1">
    <location>
        <begin position="195"/>
        <end position="268"/>
    </location>
</feature>
<dbReference type="PROSITE" id="PS51257">
    <property type="entry name" value="PROKAR_LIPOPROTEIN"/>
    <property type="match status" value="1"/>
</dbReference>
<dbReference type="AlphaFoldDB" id="A0A1I0HXV8"/>
<evidence type="ECO:0000313" key="3">
    <source>
        <dbReference type="Proteomes" id="UP000181981"/>
    </source>
</evidence>
<organism evidence="2 3">
    <name type="scientific">Draconibacterium orientale</name>
    <dbReference type="NCBI Taxonomy" id="1168034"/>
    <lineage>
        <taxon>Bacteria</taxon>
        <taxon>Pseudomonadati</taxon>
        <taxon>Bacteroidota</taxon>
        <taxon>Bacteroidia</taxon>
        <taxon>Marinilabiliales</taxon>
        <taxon>Prolixibacteraceae</taxon>
        <taxon>Draconibacterium</taxon>
    </lineage>
</organism>
<sequence>MNLLNKQSGKMIGYILLTLFSLSCAKLPVYQSQDFSGKPSPEFSAIPTTHFDKKNSIRYGVAVNDTNFFFTATLSDRTSYQRIMRSGLNLYFDPQGKKGKKYALKIERSIDQMNRQSFQAIQTPDLAIQGNVAAAINNALKKVTWNANGKEFTFYPSPHLYSIEVNFTTNEYNELVLELQMPLKEIPVADDQTFSAGLETGNSTSSPMRGSGSMSGLSSSGREKGSGGRMGGMSGGGGGRGRQMKGMSQRATATGSSPAVSSWFKVAL</sequence>
<dbReference type="RefSeq" id="WP_139178184.1">
    <property type="nucleotide sequence ID" value="NZ_FOHT01000027.1"/>
</dbReference>
<dbReference type="OrthoDB" id="1144986at2"/>
<evidence type="ECO:0000313" key="2">
    <source>
        <dbReference type="EMBL" id="SET88919.1"/>
    </source>
</evidence>
<evidence type="ECO:0008006" key="4">
    <source>
        <dbReference type="Google" id="ProtNLM"/>
    </source>
</evidence>